<dbReference type="EMBL" id="LBMM01021201">
    <property type="protein sequence ID" value="KMQ83127.1"/>
    <property type="molecule type" value="Genomic_DNA"/>
</dbReference>
<feature type="non-terminal residue" evidence="2">
    <location>
        <position position="89"/>
    </location>
</feature>
<feature type="compositionally biased region" description="Pro residues" evidence="1">
    <location>
        <begin position="44"/>
        <end position="55"/>
    </location>
</feature>
<evidence type="ECO:0000313" key="2">
    <source>
        <dbReference type="EMBL" id="KMQ83127.1"/>
    </source>
</evidence>
<proteinExistence type="predicted"/>
<reference evidence="2 3" key="1">
    <citation type="submission" date="2015-04" db="EMBL/GenBank/DDBJ databases">
        <title>Lasius niger genome sequencing.</title>
        <authorList>
            <person name="Konorov E.A."/>
            <person name="Nikitin M.A."/>
            <person name="Kirill M.V."/>
            <person name="Chang P."/>
        </authorList>
    </citation>
    <scope>NUCLEOTIDE SEQUENCE [LARGE SCALE GENOMIC DNA]</scope>
    <source>
        <tissue evidence="2">Whole</tissue>
    </source>
</reference>
<feature type="compositionally biased region" description="Polar residues" evidence="1">
    <location>
        <begin position="25"/>
        <end position="41"/>
    </location>
</feature>
<comment type="caution">
    <text evidence="2">The sequence shown here is derived from an EMBL/GenBank/DDBJ whole genome shotgun (WGS) entry which is preliminary data.</text>
</comment>
<sequence length="89" mass="9800">MAAGLVQPTRIDAQDDIRYGPINSRYAQDQRNYDSKISSASVPPHRPMTPHPGLPPRSSGRSAHLLVRFLPPLRPLGISVACRPYPTSK</sequence>
<evidence type="ECO:0000256" key="1">
    <source>
        <dbReference type="SAM" id="MobiDB-lite"/>
    </source>
</evidence>
<feature type="region of interest" description="Disordered" evidence="1">
    <location>
        <begin position="24"/>
        <end position="60"/>
    </location>
</feature>
<dbReference type="AlphaFoldDB" id="A0A0J7JYH1"/>
<organism evidence="2 3">
    <name type="scientific">Lasius niger</name>
    <name type="common">Black garden ant</name>
    <dbReference type="NCBI Taxonomy" id="67767"/>
    <lineage>
        <taxon>Eukaryota</taxon>
        <taxon>Metazoa</taxon>
        <taxon>Ecdysozoa</taxon>
        <taxon>Arthropoda</taxon>
        <taxon>Hexapoda</taxon>
        <taxon>Insecta</taxon>
        <taxon>Pterygota</taxon>
        <taxon>Neoptera</taxon>
        <taxon>Endopterygota</taxon>
        <taxon>Hymenoptera</taxon>
        <taxon>Apocrita</taxon>
        <taxon>Aculeata</taxon>
        <taxon>Formicoidea</taxon>
        <taxon>Formicidae</taxon>
        <taxon>Formicinae</taxon>
        <taxon>Lasius</taxon>
        <taxon>Lasius</taxon>
    </lineage>
</organism>
<dbReference type="PaxDb" id="67767-A0A0J7JYH1"/>
<name>A0A0J7JYH1_LASNI</name>
<dbReference type="Proteomes" id="UP000036403">
    <property type="component" value="Unassembled WGS sequence"/>
</dbReference>
<gene>
    <name evidence="2" type="ORF">RF55_20857</name>
</gene>
<evidence type="ECO:0000313" key="3">
    <source>
        <dbReference type="Proteomes" id="UP000036403"/>
    </source>
</evidence>
<keyword evidence="3" id="KW-1185">Reference proteome</keyword>
<accession>A0A0J7JYH1</accession>
<protein>
    <submittedName>
        <fullName evidence="2">Cytochrome b5</fullName>
    </submittedName>
</protein>